<dbReference type="Gene3D" id="3.20.20.210">
    <property type="match status" value="1"/>
</dbReference>
<feature type="domain" description="Uroporphyrinogen decarboxylase (URO-D)" evidence="7">
    <location>
        <begin position="8"/>
        <end position="334"/>
    </location>
</feature>
<organism evidence="8 9">
    <name type="scientific">Formimonas warabiya</name>
    <dbReference type="NCBI Taxonomy" id="1761012"/>
    <lineage>
        <taxon>Bacteria</taxon>
        <taxon>Bacillati</taxon>
        <taxon>Bacillota</taxon>
        <taxon>Clostridia</taxon>
        <taxon>Eubacteriales</taxon>
        <taxon>Peptococcaceae</taxon>
        <taxon>Candidatus Formimonas</taxon>
    </lineage>
</organism>
<sequence length="381" mass="42066">MQKEFMSPRSRILSAIYGGRVDRVPVGCITSVVTHEQMDKIGVSFPEAHVDPEAMAKLAAASYEILGWDTIKVPFSVWNLSAALGAPMDWGNRNKWPDGLRPIYHGPDHINVPSDLLDQESTKAVIEAIKILRKKYPHVAIVGTVMGTITQSFNLIGVEKVMKMIATEPDQVKKICHILKEPVIDYANAQIEAGIDVLDFADHATGGLVSAKTYKDLVMPVHKEILSRVKCPVVLHICGNTYDRLEHIIEAGFPCFNIDMAVDPFKAKLQVKDKLSLWGGVPNINSVLQGTPEMVKQEAKKSLAAGYEILGNECSVPLQAKDINLIAFLEAAQEFAVPLTDEEKLAQFGRGLARMDYKSGQKNFENLLRNVSNFDSKGEVE</sequence>
<dbReference type="SUPFAM" id="SSF51726">
    <property type="entry name" value="UROD/MetE-like"/>
    <property type="match status" value="1"/>
</dbReference>
<dbReference type="AlphaFoldDB" id="A0A3G1L080"/>
<evidence type="ECO:0000256" key="1">
    <source>
        <dbReference type="ARBA" id="ARBA00001947"/>
    </source>
</evidence>
<comment type="cofactor">
    <cofactor evidence="1">
        <name>Zn(2+)</name>
        <dbReference type="ChEBI" id="CHEBI:29105"/>
    </cofactor>
</comment>
<evidence type="ECO:0000313" key="8">
    <source>
        <dbReference type="EMBL" id="ATW28051.1"/>
    </source>
</evidence>
<dbReference type="OrthoDB" id="9780425at2"/>
<dbReference type="NCBIfam" id="NF004889">
    <property type="entry name" value="PRK06252.1"/>
    <property type="match status" value="1"/>
</dbReference>
<proteinExistence type="predicted"/>
<dbReference type="KEGG" id="fwa:DCMF_27815"/>
<keyword evidence="5" id="KW-0862">Zinc</keyword>
<dbReference type="GO" id="GO:0006730">
    <property type="term" value="P:one-carbon metabolic process"/>
    <property type="evidence" value="ECO:0007669"/>
    <property type="project" value="InterPro"/>
</dbReference>
<keyword evidence="2" id="KW-0489">Methyltransferase</keyword>
<keyword evidence="6" id="KW-0484">Methanogenesis</keyword>
<dbReference type="GO" id="GO:0008168">
    <property type="term" value="F:methyltransferase activity"/>
    <property type="evidence" value="ECO:0007669"/>
    <property type="project" value="UniProtKB-KW"/>
</dbReference>
<keyword evidence="9" id="KW-1185">Reference proteome</keyword>
<dbReference type="PANTHER" id="PTHR47099:SF1">
    <property type="entry name" value="METHYLCOBAMIDE:COM METHYLTRANSFERASE MTBA"/>
    <property type="match status" value="1"/>
</dbReference>
<evidence type="ECO:0000256" key="6">
    <source>
        <dbReference type="ARBA" id="ARBA00022994"/>
    </source>
</evidence>
<dbReference type="InterPro" id="IPR052024">
    <property type="entry name" value="Methanogen_methyltrans"/>
</dbReference>
<gene>
    <name evidence="8" type="ORF">DCMF_27815</name>
</gene>
<dbReference type="Proteomes" id="UP000323521">
    <property type="component" value="Chromosome"/>
</dbReference>
<evidence type="ECO:0000259" key="7">
    <source>
        <dbReference type="Pfam" id="PF01208"/>
    </source>
</evidence>
<dbReference type="NCBIfam" id="TIGR01463">
    <property type="entry name" value="mtaA_cmuA"/>
    <property type="match status" value="1"/>
</dbReference>
<protein>
    <recommendedName>
        <fullName evidence="7">Uroporphyrinogen decarboxylase (URO-D) domain-containing protein</fullName>
    </recommendedName>
</protein>
<dbReference type="GO" id="GO:0032259">
    <property type="term" value="P:methylation"/>
    <property type="evidence" value="ECO:0007669"/>
    <property type="project" value="UniProtKB-KW"/>
</dbReference>
<evidence type="ECO:0000256" key="2">
    <source>
        <dbReference type="ARBA" id="ARBA00022603"/>
    </source>
</evidence>
<dbReference type="GO" id="GO:0006779">
    <property type="term" value="P:porphyrin-containing compound biosynthetic process"/>
    <property type="evidence" value="ECO:0007669"/>
    <property type="project" value="InterPro"/>
</dbReference>
<evidence type="ECO:0000256" key="3">
    <source>
        <dbReference type="ARBA" id="ARBA00022679"/>
    </source>
</evidence>
<dbReference type="RefSeq" id="WP_148137458.1">
    <property type="nucleotide sequence ID" value="NZ_CP017634.1"/>
</dbReference>
<dbReference type="InterPro" id="IPR006360">
    <property type="entry name" value="Mtase_MtaA_CmuA"/>
</dbReference>
<dbReference type="GO" id="GO:0015948">
    <property type="term" value="P:methanogenesis"/>
    <property type="evidence" value="ECO:0007669"/>
    <property type="project" value="UniProtKB-KW"/>
</dbReference>
<evidence type="ECO:0000313" key="9">
    <source>
        <dbReference type="Proteomes" id="UP000323521"/>
    </source>
</evidence>
<dbReference type="Pfam" id="PF01208">
    <property type="entry name" value="URO-D"/>
    <property type="match status" value="1"/>
</dbReference>
<keyword evidence="4" id="KW-0479">Metal-binding</keyword>
<accession>A0A3G1L080</accession>
<dbReference type="PANTHER" id="PTHR47099">
    <property type="entry name" value="METHYLCOBAMIDE:COM METHYLTRANSFERASE MTBA"/>
    <property type="match status" value="1"/>
</dbReference>
<evidence type="ECO:0000256" key="5">
    <source>
        <dbReference type="ARBA" id="ARBA00022833"/>
    </source>
</evidence>
<reference evidence="8 9" key="1">
    <citation type="submission" date="2016-10" db="EMBL/GenBank/DDBJ databases">
        <title>Complete Genome Sequence of Peptococcaceae strain DCMF.</title>
        <authorList>
            <person name="Edwards R.J."/>
            <person name="Holland S.I."/>
            <person name="Deshpande N.P."/>
            <person name="Wong Y.K."/>
            <person name="Ertan H."/>
            <person name="Manefield M."/>
            <person name="Russell T.L."/>
            <person name="Lee M.J."/>
        </authorList>
    </citation>
    <scope>NUCLEOTIDE SEQUENCE [LARGE SCALE GENOMIC DNA]</scope>
    <source>
        <strain evidence="8 9">DCMF</strain>
    </source>
</reference>
<evidence type="ECO:0000256" key="4">
    <source>
        <dbReference type="ARBA" id="ARBA00022723"/>
    </source>
</evidence>
<keyword evidence="3" id="KW-0808">Transferase</keyword>
<dbReference type="GO" id="GO:0004853">
    <property type="term" value="F:uroporphyrinogen decarboxylase activity"/>
    <property type="evidence" value="ECO:0007669"/>
    <property type="project" value="InterPro"/>
</dbReference>
<name>A0A3G1L080_FORW1</name>
<dbReference type="GO" id="GO:0046872">
    <property type="term" value="F:metal ion binding"/>
    <property type="evidence" value="ECO:0007669"/>
    <property type="project" value="UniProtKB-KW"/>
</dbReference>
<dbReference type="InterPro" id="IPR038071">
    <property type="entry name" value="UROD/MetE-like_sf"/>
</dbReference>
<dbReference type="EMBL" id="CP017634">
    <property type="protein sequence ID" value="ATW28051.1"/>
    <property type="molecule type" value="Genomic_DNA"/>
</dbReference>
<dbReference type="InterPro" id="IPR000257">
    <property type="entry name" value="Uroporphyrinogen_deCOase"/>
</dbReference>